<keyword evidence="3" id="KW-1185">Reference proteome</keyword>
<evidence type="ECO:0000256" key="1">
    <source>
        <dbReference type="SAM" id="Coils"/>
    </source>
</evidence>
<dbReference type="Gene3D" id="3.30.70.1820">
    <property type="entry name" value="L1 transposable element, RRM domain"/>
    <property type="match status" value="1"/>
</dbReference>
<dbReference type="InterPro" id="IPR004244">
    <property type="entry name" value="Transposase_22"/>
</dbReference>
<dbReference type="AlphaFoldDB" id="A0A9D4EE72"/>
<keyword evidence="1" id="KW-0175">Coiled coil</keyword>
<evidence type="ECO:0000313" key="2">
    <source>
        <dbReference type="EMBL" id="KAH3777011.1"/>
    </source>
</evidence>
<reference evidence="2" key="1">
    <citation type="journal article" date="2019" name="bioRxiv">
        <title>The Genome of the Zebra Mussel, Dreissena polymorpha: A Resource for Invasive Species Research.</title>
        <authorList>
            <person name="McCartney M.A."/>
            <person name="Auch B."/>
            <person name="Kono T."/>
            <person name="Mallez S."/>
            <person name="Zhang Y."/>
            <person name="Obille A."/>
            <person name="Becker A."/>
            <person name="Abrahante J.E."/>
            <person name="Garbe J."/>
            <person name="Badalamenti J.P."/>
            <person name="Herman A."/>
            <person name="Mangelson H."/>
            <person name="Liachko I."/>
            <person name="Sullivan S."/>
            <person name="Sone E.D."/>
            <person name="Koren S."/>
            <person name="Silverstein K.A.T."/>
            <person name="Beckman K.B."/>
            <person name="Gohl D.M."/>
        </authorList>
    </citation>
    <scope>NUCLEOTIDE SEQUENCE</scope>
    <source>
        <strain evidence="2">Duluth1</strain>
        <tissue evidence="2">Whole animal</tissue>
    </source>
</reference>
<accession>A0A9D4EE72</accession>
<proteinExistence type="predicted"/>
<dbReference type="EMBL" id="JAIWYP010000009">
    <property type="protein sequence ID" value="KAH3777011.1"/>
    <property type="molecule type" value="Genomic_DNA"/>
</dbReference>
<sequence length="241" mass="27269">MNQTAEKYINKEARPSEDTDCVNLSISDVLNSKNTVLYGEDLSVFASVSDSVSVRSVMAENSVEPTIRDLMTLLQNVSGRLKAMEKKMGVIENIEKRMGAMEKDMIKLWVAIEDKVKKVDKRVTRIEDKVDGADIHAAQLSDRVQELEKERNTLRDNVSYLQSQSMRNNLIFVGVTEDNSTGNEAPEVTEVKLRQHLKDAFKIAGYVVDSIKFERVHRSPGSPILGKVRNIVAKFTFYKDR</sequence>
<protein>
    <submittedName>
        <fullName evidence="2">Uncharacterized protein</fullName>
    </submittedName>
</protein>
<name>A0A9D4EE72_DREPO</name>
<comment type="caution">
    <text evidence="2">The sequence shown here is derived from an EMBL/GenBank/DDBJ whole genome shotgun (WGS) entry which is preliminary data.</text>
</comment>
<organism evidence="2 3">
    <name type="scientific">Dreissena polymorpha</name>
    <name type="common">Zebra mussel</name>
    <name type="synonym">Mytilus polymorpha</name>
    <dbReference type="NCBI Taxonomy" id="45954"/>
    <lineage>
        <taxon>Eukaryota</taxon>
        <taxon>Metazoa</taxon>
        <taxon>Spiralia</taxon>
        <taxon>Lophotrochozoa</taxon>
        <taxon>Mollusca</taxon>
        <taxon>Bivalvia</taxon>
        <taxon>Autobranchia</taxon>
        <taxon>Heteroconchia</taxon>
        <taxon>Euheterodonta</taxon>
        <taxon>Imparidentia</taxon>
        <taxon>Neoheterodontei</taxon>
        <taxon>Myida</taxon>
        <taxon>Dreissenoidea</taxon>
        <taxon>Dreissenidae</taxon>
        <taxon>Dreissena</taxon>
    </lineage>
</organism>
<evidence type="ECO:0000313" key="3">
    <source>
        <dbReference type="Proteomes" id="UP000828390"/>
    </source>
</evidence>
<gene>
    <name evidence="2" type="ORF">DPMN_178445</name>
</gene>
<dbReference type="Proteomes" id="UP000828390">
    <property type="component" value="Unassembled WGS sequence"/>
</dbReference>
<reference evidence="2" key="2">
    <citation type="submission" date="2020-11" db="EMBL/GenBank/DDBJ databases">
        <authorList>
            <person name="McCartney M.A."/>
            <person name="Auch B."/>
            <person name="Kono T."/>
            <person name="Mallez S."/>
            <person name="Becker A."/>
            <person name="Gohl D.M."/>
            <person name="Silverstein K.A.T."/>
            <person name="Koren S."/>
            <person name="Bechman K.B."/>
            <person name="Herman A."/>
            <person name="Abrahante J.E."/>
            <person name="Garbe J."/>
        </authorList>
    </citation>
    <scope>NUCLEOTIDE SEQUENCE</scope>
    <source>
        <strain evidence="2">Duluth1</strain>
        <tissue evidence="2">Whole animal</tissue>
    </source>
</reference>
<dbReference type="Gene3D" id="1.20.5.170">
    <property type="match status" value="1"/>
</dbReference>
<feature type="coiled-coil region" evidence="1">
    <location>
        <begin position="130"/>
        <end position="164"/>
    </location>
</feature>
<dbReference type="PANTHER" id="PTHR11505">
    <property type="entry name" value="L1 TRANSPOSABLE ELEMENT-RELATED"/>
    <property type="match status" value="1"/>
</dbReference>